<feature type="compositionally biased region" description="Low complexity" evidence="1">
    <location>
        <begin position="21"/>
        <end position="61"/>
    </location>
</feature>
<proteinExistence type="evidence at transcript level"/>
<accession>G9KBW4</accession>
<feature type="non-terminal residue" evidence="2">
    <location>
        <position position="170"/>
    </location>
</feature>
<name>G9KBW4_MUSPF</name>
<protein>
    <submittedName>
        <fullName evidence="2">Mitochondrial E3 ubiquitin ligase 1</fullName>
    </submittedName>
</protein>
<feature type="region of interest" description="Disordered" evidence="1">
    <location>
        <begin position="77"/>
        <end position="112"/>
    </location>
</feature>
<reference evidence="2" key="1">
    <citation type="journal article" date="2013" name="J. Virol.">
        <title>Sequencing, annotation, and characterization of the influenza ferret infectome.</title>
        <authorList>
            <person name="Leon A.J."/>
            <person name="Banner D."/>
            <person name="Xu L."/>
            <person name="Ran L."/>
            <person name="Peng Z."/>
            <person name="Yi K."/>
            <person name="Chen C."/>
            <person name="Xu F."/>
            <person name="Huang J."/>
            <person name="Zhao Z."/>
            <person name="Lin Z."/>
            <person name="Huang S.H."/>
            <person name="Fang Y."/>
            <person name="Kelvin A.A."/>
            <person name="Ross T.M."/>
            <person name="Farooqui A."/>
            <person name="Kelvin D.J."/>
        </authorList>
    </citation>
    <scope>NUCLEOTIDE SEQUENCE</scope>
    <source>
        <tissue evidence="2">Lungs</tissue>
    </source>
</reference>
<feature type="region of interest" description="Disordered" evidence="1">
    <location>
        <begin position="1"/>
        <end position="61"/>
    </location>
</feature>
<feature type="non-terminal residue" evidence="2">
    <location>
        <position position="1"/>
    </location>
</feature>
<dbReference type="AlphaFoldDB" id="G9KBW4"/>
<evidence type="ECO:0000256" key="1">
    <source>
        <dbReference type="SAM" id="MobiDB-lite"/>
    </source>
</evidence>
<dbReference type="EMBL" id="JP013791">
    <property type="protein sequence ID" value="AES02389.1"/>
    <property type="molecule type" value="mRNA"/>
</dbReference>
<evidence type="ECO:0000313" key="2">
    <source>
        <dbReference type="EMBL" id="AES02389.1"/>
    </source>
</evidence>
<keyword evidence="2" id="KW-0436">Ligase</keyword>
<sequence>PGDRGDAQGGRHAHRGGRAGAGQQLRAPAAPQAGPAVLPQQPGLRQPAAGPGGPRPALEGPDIGLRLRHLCRSLLHPPQALPAAPGEAAAQAAGAGVPGARGAAAEPRQARGQGESEECLCRVSEQLQVVCVSGVRARVFLRRVLPRLAGAQAVPHLQTGDRPRDPPVQQ</sequence>
<organism evidence="2">
    <name type="scientific">Mustela putorius furo</name>
    <name type="common">European domestic ferret</name>
    <name type="synonym">Mustela furo</name>
    <dbReference type="NCBI Taxonomy" id="9669"/>
    <lineage>
        <taxon>Eukaryota</taxon>
        <taxon>Metazoa</taxon>
        <taxon>Chordata</taxon>
        <taxon>Craniata</taxon>
        <taxon>Vertebrata</taxon>
        <taxon>Euteleostomi</taxon>
        <taxon>Mammalia</taxon>
        <taxon>Eutheria</taxon>
        <taxon>Laurasiatheria</taxon>
        <taxon>Carnivora</taxon>
        <taxon>Caniformia</taxon>
        <taxon>Musteloidea</taxon>
        <taxon>Mustelidae</taxon>
        <taxon>Mustelinae</taxon>
        <taxon>Mustela</taxon>
    </lineage>
</organism>
<dbReference type="GO" id="GO:0016874">
    <property type="term" value="F:ligase activity"/>
    <property type="evidence" value="ECO:0007669"/>
    <property type="project" value="UniProtKB-KW"/>
</dbReference>